<name>A0A0B6Z996_9EUPU</name>
<feature type="transmembrane region" description="Helical" evidence="1">
    <location>
        <begin position="57"/>
        <end position="79"/>
    </location>
</feature>
<protein>
    <submittedName>
        <fullName evidence="2">Uncharacterized protein</fullName>
    </submittedName>
</protein>
<keyword evidence="1" id="KW-0812">Transmembrane</keyword>
<feature type="non-terminal residue" evidence="2">
    <location>
        <position position="80"/>
    </location>
</feature>
<sequence>MCIYHEQCDDQVKTCTAYLSFPPLLPSFTLSPILGAGGDLLMSVLQKYKTYSLLHMSVAFLSPIAAKVAFLSPVAKVAFL</sequence>
<dbReference type="AlphaFoldDB" id="A0A0B6Z996"/>
<evidence type="ECO:0000313" key="2">
    <source>
        <dbReference type="EMBL" id="CEK65184.1"/>
    </source>
</evidence>
<gene>
    <name evidence="2" type="primary">ORF54198</name>
</gene>
<accession>A0A0B6Z996</accession>
<keyword evidence="1" id="KW-1133">Transmembrane helix</keyword>
<proteinExistence type="predicted"/>
<keyword evidence="1" id="KW-0472">Membrane</keyword>
<reference evidence="2" key="1">
    <citation type="submission" date="2014-12" db="EMBL/GenBank/DDBJ databases">
        <title>Insight into the proteome of Arion vulgaris.</title>
        <authorList>
            <person name="Aradska J."/>
            <person name="Bulat T."/>
            <person name="Smidak R."/>
            <person name="Sarate P."/>
            <person name="Gangsoo J."/>
            <person name="Sialana F."/>
            <person name="Bilban M."/>
            <person name="Lubec G."/>
        </authorList>
    </citation>
    <scope>NUCLEOTIDE SEQUENCE</scope>
    <source>
        <tissue evidence="2">Skin</tissue>
    </source>
</reference>
<organism evidence="2">
    <name type="scientific">Arion vulgaris</name>
    <dbReference type="NCBI Taxonomy" id="1028688"/>
    <lineage>
        <taxon>Eukaryota</taxon>
        <taxon>Metazoa</taxon>
        <taxon>Spiralia</taxon>
        <taxon>Lophotrochozoa</taxon>
        <taxon>Mollusca</taxon>
        <taxon>Gastropoda</taxon>
        <taxon>Heterobranchia</taxon>
        <taxon>Euthyneura</taxon>
        <taxon>Panpulmonata</taxon>
        <taxon>Eupulmonata</taxon>
        <taxon>Stylommatophora</taxon>
        <taxon>Helicina</taxon>
        <taxon>Arionoidea</taxon>
        <taxon>Arionidae</taxon>
        <taxon>Arion</taxon>
    </lineage>
</organism>
<evidence type="ECO:0000256" key="1">
    <source>
        <dbReference type="SAM" id="Phobius"/>
    </source>
</evidence>
<dbReference type="EMBL" id="HACG01018319">
    <property type="protein sequence ID" value="CEK65184.1"/>
    <property type="molecule type" value="Transcribed_RNA"/>
</dbReference>